<dbReference type="InterPro" id="IPR018626">
    <property type="entry name" value="LCHN/Anr2"/>
</dbReference>
<dbReference type="EMBL" id="AYKW01000010">
    <property type="protein sequence ID" value="PIL32443.1"/>
    <property type="molecule type" value="Genomic_DNA"/>
</dbReference>
<dbReference type="STRING" id="1077348.A0A2G8SFB1"/>
<evidence type="ECO:0000313" key="2">
    <source>
        <dbReference type="EMBL" id="PIL32443.1"/>
    </source>
</evidence>
<feature type="region of interest" description="Disordered" evidence="1">
    <location>
        <begin position="460"/>
        <end position="483"/>
    </location>
</feature>
<gene>
    <name evidence="2" type="ORF">GSI_05145</name>
</gene>
<dbReference type="GO" id="GO:0005811">
    <property type="term" value="C:lipid droplet"/>
    <property type="evidence" value="ECO:0007669"/>
    <property type="project" value="TreeGrafter"/>
</dbReference>
<dbReference type="Pfam" id="PF09804">
    <property type="entry name" value="DENND11"/>
    <property type="match status" value="1"/>
</dbReference>
<protein>
    <recommendedName>
        <fullName evidence="4">Protein LCHN</fullName>
    </recommendedName>
</protein>
<dbReference type="InterPro" id="IPR053056">
    <property type="entry name" value="Lipid_Metab_Assoc_Protein"/>
</dbReference>
<sequence>MQLESGDPVPQDLVAIFHASFHRTQGNIIDWSLKADEDLDLSHVEFSSLPSGLHLIERDVVYFTKDDYQGVCVFRRRRTSEDGHRGFRLSSLGVLLAKSPRPRPWQHVASLKRLVSSIYAALDDRDTLEPTDSDWDLARDFFEQRKVRQPQDDNGPSSSTSRNWEGWAAELQGSRSDCAPTIHLPHLLRILGPSSLTLYKHVLGRRRVLVITLPPVEAACILCQVAADTCYEEQVSELVSTADPDGYEDNDQSRRLKGKSTAGVKVLGMVTLNDLDKLAFEGKSGRGWIACTTDSIFLDKPSYYDLLIDLRNATPNTRPAFYIPKPVEHPSGRGVAYRLSTVRFTWSDVRLWTELDRVLQLDSEDSVGSCCDPSHHSGKPRNSTSSSWTDVWRVYEDVCVMCAGLWMGAWRSTTASSSEPDTPRRSENWGTSTTLGAGSIRLDGDDELNVRMVGLGIEGRPAGSGSTLTSSKPSRATRRTSTTSVWTWAGIKGANANANAGDAQPVATTTTGEALAPSEGMFIPGERSKLPEPAGPEDAVASARRNRQVLTTLALLQTFHANTTAILSRLGTLLETRKPCNVAASSSRRLGLSSSAGVVGEGGGDGAGTVVLTPKDVMSFELGPFSALDARFVEWLGEEYGGGVRVLVKRGWKDLVGLILGLG</sequence>
<dbReference type="OrthoDB" id="2152680at2759"/>
<dbReference type="AlphaFoldDB" id="A0A2G8SFB1"/>
<keyword evidence="3" id="KW-1185">Reference proteome</keyword>
<dbReference type="Proteomes" id="UP000230002">
    <property type="component" value="Unassembled WGS sequence"/>
</dbReference>
<evidence type="ECO:0000313" key="3">
    <source>
        <dbReference type="Proteomes" id="UP000230002"/>
    </source>
</evidence>
<reference evidence="2 3" key="1">
    <citation type="journal article" date="2015" name="Sci. Rep.">
        <title>Chromosome-level genome map provides insights into diverse defense mechanisms in the medicinal fungus Ganoderma sinense.</title>
        <authorList>
            <person name="Zhu Y."/>
            <person name="Xu J."/>
            <person name="Sun C."/>
            <person name="Zhou S."/>
            <person name="Xu H."/>
            <person name="Nelson D.R."/>
            <person name="Qian J."/>
            <person name="Song J."/>
            <person name="Luo H."/>
            <person name="Xiang L."/>
            <person name="Li Y."/>
            <person name="Xu Z."/>
            <person name="Ji A."/>
            <person name="Wang L."/>
            <person name="Lu S."/>
            <person name="Hayward A."/>
            <person name="Sun W."/>
            <person name="Li X."/>
            <person name="Schwartz D.C."/>
            <person name="Wang Y."/>
            <person name="Chen S."/>
        </authorList>
    </citation>
    <scope>NUCLEOTIDE SEQUENCE [LARGE SCALE GENOMIC DNA]</scope>
    <source>
        <strain evidence="2 3">ZZ0214-1</strain>
    </source>
</reference>
<name>A0A2G8SFB1_9APHY</name>
<evidence type="ECO:0008006" key="4">
    <source>
        <dbReference type="Google" id="ProtNLM"/>
    </source>
</evidence>
<feature type="compositionally biased region" description="Low complexity" evidence="1">
    <location>
        <begin position="469"/>
        <end position="483"/>
    </location>
</feature>
<dbReference type="PANTHER" id="PTHR28153:SF1">
    <property type="entry name" value="DUF4484 DOMAIN-CONTAINING PROTEIN"/>
    <property type="match status" value="1"/>
</dbReference>
<accession>A0A2G8SFB1</accession>
<comment type="caution">
    <text evidence="2">The sequence shown here is derived from an EMBL/GenBank/DDBJ whole genome shotgun (WGS) entry which is preliminary data.</text>
</comment>
<proteinExistence type="predicted"/>
<feature type="region of interest" description="Disordered" evidence="1">
    <location>
        <begin position="413"/>
        <end position="438"/>
    </location>
</feature>
<organism evidence="2 3">
    <name type="scientific">Ganoderma sinense ZZ0214-1</name>
    <dbReference type="NCBI Taxonomy" id="1077348"/>
    <lineage>
        <taxon>Eukaryota</taxon>
        <taxon>Fungi</taxon>
        <taxon>Dikarya</taxon>
        <taxon>Basidiomycota</taxon>
        <taxon>Agaricomycotina</taxon>
        <taxon>Agaricomycetes</taxon>
        <taxon>Polyporales</taxon>
        <taxon>Polyporaceae</taxon>
        <taxon>Ganoderma</taxon>
    </lineage>
</organism>
<evidence type="ECO:0000256" key="1">
    <source>
        <dbReference type="SAM" id="MobiDB-lite"/>
    </source>
</evidence>
<dbReference type="PANTHER" id="PTHR28153">
    <property type="entry name" value="PROTEIN, PUTATIVE-RELATED"/>
    <property type="match status" value="1"/>
</dbReference>